<comment type="catalytic activity">
    <reaction evidence="6">
        <text>2'-phospho-[ligated tRNA] + NAD(+) = mature tRNA + ADP-alpha-D-ribose 1'',2''-cyclic phosphate + nicotinamide</text>
        <dbReference type="Rhea" id="RHEA:23324"/>
        <dbReference type="Rhea" id="RHEA-COMP:11106"/>
        <dbReference type="Rhea" id="RHEA-COMP:11107"/>
        <dbReference type="ChEBI" id="CHEBI:17154"/>
        <dbReference type="ChEBI" id="CHEBI:57540"/>
        <dbReference type="ChEBI" id="CHEBI:76596"/>
        <dbReference type="ChEBI" id="CHEBI:82883"/>
        <dbReference type="ChEBI" id="CHEBI:85027"/>
        <dbReference type="EC" id="2.7.1.160"/>
    </reaction>
</comment>
<feature type="compositionally biased region" description="Polar residues" evidence="7">
    <location>
        <begin position="101"/>
        <end position="111"/>
    </location>
</feature>
<evidence type="ECO:0000256" key="4">
    <source>
        <dbReference type="ARBA" id="ARBA00022679"/>
    </source>
</evidence>
<dbReference type="Pfam" id="PF01885">
    <property type="entry name" value="PTS_2-RNA"/>
    <property type="match status" value="1"/>
</dbReference>
<feature type="region of interest" description="Disordered" evidence="7">
    <location>
        <begin position="79"/>
        <end position="113"/>
    </location>
</feature>
<sequence>MPRPPETPDVKASKGLAYILRHGAEKEGLHIRSDGYIKLNDVLARPKMREVDLQMVLRLVEENSKKRFELLFGYDPSSPLPKKLKKGQQPKKKRPEKPSSTSQIPIDSGSGSVIDEKTSFENVEIKSDGLNPILLQNDNKKGMDAAEIDNLQSNLSNINLIKNDEPLKHVELPLISLPIPDVDVDENTREKQTDSSSSIKGEYFIRATQGHSINLEGTSHLEELIDYNNEESIKKAGIMVHGTKFELWDILKTNGLSKMTRQHIHLAPSHKGQIVPRLNSTLYIYLSLKTLIENNIKVFISSNGVVLSPGIGENGIIPKELWRKVVKIKNKQRIVIWENGKEIEEEGGQRIEQPGEEGI</sequence>
<dbReference type="EC" id="2.7.1.160" evidence="3"/>
<dbReference type="InterPro" id="IPR042080">
    <property type="entry name" value="RNA_2'-PTrans_N"/>
</dbReference>
<evidence type="ECO:0000256" key="7">
    <source>
        <dbReference type="SAM" id="MobiDB-lite"/>
    </source>
</evidence>
<dbReference type="GeneID" id="91098736"/>
<dbReference type="Gene3D" id="3.20.170.30">
    <property type="match status" value="1"/>
</dbReference>
<evidence type="ECO:0000256" key="6">
    <source>
        <dbReference type="ARBA" id="ARBA00047949"/>
    </source>
</evidence>
<feature type="compositionally biased region" description="Basic residues" evidence="7">
    <location>
        <begin position="82"/>
        <end position="95"/>
    </location>
</feature>
<dbReference type="GO" id="GO:0006388">
    <property type="term" value="P:tRNA splicing, via endonucleolytic cleavage and ligation"/>
    <property type="evidence" value="ECO:0007669"/>
    <property type="project" value="TreeGrafter"/>
</dbReference>
<evidence type="ECO:0000256" key="3">
    <source>
        <dbReference type="ARBA" id="ARBA00012007"/>
    </source>
</evidence>
<gene>
    <name evidence="8" type="ORF">L201_008068</name>
</gene>
<keyword evidence="4" id="KW-0808">Transferase</keyword>
<dbReference type="EMBL" id="CP144108">
    <property type="protein sequence ID" value="WWC93102.1"/>
    <property type="molecule type" value="Genomic_DNA"/>
</dbReference>
<organism evidence="8 9">
    <name type="scientific">Kwoniella dendrophila CBS 6074</name>
    <dbReference type="NCBI Taxonomy" id="1295534"/>
    <lineage>
        <taxon>Eukaryota</taxon>
        <taxon>Fungi</taxon>
        <taxon>Dikarya</taxon>
        <taxon>Basidiomycota</taxon>
        <taxon>Agaricomycotina</taxon>
        <taxon>Tremellomycetes</taxon>
        <taxon>Tremellales</taxon>
        <taxon>Cryptococcaceae</taxon>
        <taxon>Kwoniella</taxon>
    </lineage>
</organism>
<evidence type="ECO:0000256" key="1">
    <source>
        <dbReference type="ARBA" id="ARBA00003343"/>
    </source>
</evidence>
<name>A0AAX4K8B9_9TREE</name>
<proteinExistence type="inferred from homology"/>
<comment type="similarity">
    <text evidence="2">Belongs to the KptA/TPT1 family.</text>
</comment>
<evidence type="ECO:0000313" key="8">
    <source>
        <dbReference type="EMBL" id="WWC93102.1"/>
    </source>
</evidence>
<keyword evidence="5" id="KW-0520">NAD</keyword>
<evidence type="ECO:0000313" key="9">
    <source>
        <dbReference type="Proteomes" id="UP001355207"/>
    </source>
</evidence>
<protein>
    <recommendedName>
        <fullName evidence="3">2'-phosphotransferase</fullName>
        <ecNumber evidence="3">2.7.1.160</ecNumber>
    </recommendedName>
</protein>
<dbReference type="RefSeq" id="XP_066079864.1">
    <property type="nucleotide sequence ID" value="XM_066223767.1"/>
</dbReference>
<accession>A0AAX4K8B9</accession>
<evidence type="ECO:0000256" key="5">
    <source>
        <dbReference type="ARBA" id="ARBA00023027"/>
    </source>
</evidence>
<dbReference type="AlphaFoldDB" id="A0AAX4K8B9"/>
<dbReference type="GO" id="GO:0000215">
    <property type="term" value="F:tRNA 2'-phosphotransferase activity"/>
    <property type="evidence" value="ECO:0007669"/>
    <property type="project" value="UniProtKB-EC"/>
</dbReference>
<dbReference type="PANTHER" id="PTHR12684">
    <property type="entry name" value="PUTATIVE PHOSPHOTRANSFERASE"/>
    <property type="match status" value="1"/>
</dbReference>
<reference evidence="8 9" key="1">
    <citation type="submission" date="2024-01" db="EMBL/GenBank/DDBJ databases">
        <title>Comparative genomics of Cryptococcus and Kwoniella reveals pathogenesis evolution and contrasting modes of karyotype evolution via chromosome fusion or intercentromeric recombination.</title>
        <authorList>
            <person name="Coelho M.A."/>
            <person name="David-Palma M."/>
            <person name="Shea T."/>
            <person name="Bowers K."/>
            <person name="McGinley-Smith S."/>
            <person name="Mohammad A.W."/>
            <person name="Gnirke A."/>
            <person name="Yurkov A.M."/>
            <person name="Nowrousian M."/>
            <person name="Sun S."/>
            <person name="Cuomo C.A."/>
            <person name="Heitman J."/>
        </authorList>
    </citation>
    <scope>NUCLEOTIDE SEQUENCE [LARGE SCALE GENOMIC DNA]</scope>
    <source>
        <strain evidence="8 9">CBS 6074</strain>
    </source>
</reference>
<evidence type="ECO:0000256" key="2">
    <source>
        <dbReference type="ARBA" id="ARBA00009836"/>
    </source>
</evidence>
<dbReference type="PANTHER" id="PTHR12684:SF2">
    <property type="entry name" value="TRNA 2'-PHOSPHOTRANSFERASE 1"/>
    <property type="match status" value="1"/>
</dbReference>
<comment type="function">
    <text evidence="1">Catalyzes the last step of tRNA splicing, the transfer of the splice junction 2'-phosphate from ligated tRNA to NAD to produce ADP-ribose 1''-2'' cyclic phosphate.</text>
</comment>
<keyword evidence="9" id="KW-1185">Reference proteome</keyword>
<dbReference type="InterPro" id="IPR042081">
    <property type="entry name" value="RNA_2'-PTrans_C"/>
</dbReference>
<dbReference type="InterPro" id="IPR002745">
    <property type="entry name" value="Ptrans_KptA/Tpt1"/>
</dbReference>
<dbReference type="Proteomes" id="UP001355207">
    <property type="component" value="Chromosome 11"/>
</dbReference>
<dbReference type="Gene3D" id="1.10.10.970">
    <property type="entry name" value="RNA 2'-phosphotransferase, Tpt1/KptA family, N-terminal domain"/>
    <property type="match status" value="1"/>
</dbReference>
<dbReference type="SUPFAM" id="SSF56399">
    <property type="entry name" value="ADP-ribosylation"/>
    <property type="match status" value="2"/>
</dbReference>